<accession>A0A0V1BJR5</accession>
<dbReference type="EMBL" id="JYDH01000036">
    <property type="protein sequence ID" value="KRY37178.1"/>
    <property type="molecule type" value="Genomic_DNA"/>
</dbReference>
<evidence type="ECO:0000313" key="1">
    <source>
        <dbReference type="EMBL" id="KRY37178.1"/>
    </source>
</evidence>
<dbReference type="OrthoDB" id="5935226at2759"/>
<proteinExistence type="predicted"/>
<gene>
    <name evidence="1" type="ORF">T01_9712</name>
</gene>
<comment type="caution">
    <text evidence="1">The sequence shown here is derived from an EMBL/GenBank/DDBJ whole genome shotgun (WGS) entry which is preliminary data.</text>
</comment>
<dbReference type="InParanoid" id="A0A0V1BJR5"/>
<dbReference type="AlphaFoldDB" id="A0A0V1BJR5"/>
<organism evidence="1 2">
    <name type="scientific">Trichinella spiralis</name>
    <name type="common">Trichina worm</name>
    <dbReference type="NCBI Taxonomy" id="6334"/>
    <lineage>
        <taxon>Eukaryota</taxon>
        <taxon>Metazoa</taxon>
        <taxon>Ecdysozoa</taxon>
        <taxon>Nematoda</taxon>
        <taxon>Enoplea</taxon>
        <taxon>Dorylaimia</taxon>
        <taxon>Trichinellida</taxon>
        <taxon>Trichinellidae</taxon>
        <taxon>Trichinella</taxon>
    </lineage>
</organism>
<reference evidence="1 2" key="1">
    <citation type="submission" date="2015-01" db="EMBL/GenBank/DDBJ databases">
        <title>Evolution of Trichinella species and genotypes.</title>
        <authorList>
            <person name="Korhonen P.K."/>
            <person name="Edoardo P."/>
            <person name="Giuseppe L.R."/>
            <person name="Gasser R.B."/>
        </authorList>
    </citation>
    <scope>NUCLEOTIDE SEQUENCE [LARGE SCALE GENOMIC DNA]</scope>
    <source>
        <strain evidence="1">ISS3</strain>
    </source>
</reference>
<dbReference type="Proteomes" id="UP000054776">
    <property type="component" value="Unassembled WGS sequence"/>
</dbReference>
<evidence type="ECO:0000313" key="2">
    <source>
        <dbReference type="Proteomes" id="UP000054776"/>
    </source>
</evidence>
<protein>
    <submittedName>
        <fullName evidence="1">Uncharacterized protein</fullName>
    </submittedName>
</protein>
<keyword evidence="2" id="KW-1185">Reference proteome</keyword>
<name>A0A0V1BJR5_TRISP</name>
<sequence length="117" mass="12861">MIITNSFGVYLSRWFRTCHGAFDFGAGFWWCREGGLGWIGGGMGACPARVVNGGPGHGWHCSSPRCEGVPTGDVNRRSRHFPPDALALMLLRNGFLNILEADSCDELYLISKQTARQ</sequence>